<dbReference type="STRING" id="391625.PPSIR1_33938"/>
<dbReference type="PANTHER" id="PTHR15680">
    <property type="entry name" value="RIBOSOMAL PROTEIN L19"/>
    <property type="match status" value="1"/>
</dbReference>
<feature type="region of interest" description="Disordered" evidence="7">
    <location>
        <begin position="136"/>
        <end position="160"/>
    </location>
</feature>
<evidence type="ECO:0000313" key="8">
    <source>
        <dbReference type="EMBL" id="EDM74355.1"/>
    </source>
</evidence>
<evidence type="ECO:0000256" key="1">
    <source>
        <dbReference type="ARBA" id="ARBA00005781"/>
    </source>
</evidence>
<dbReference type="NCBIfam" id="TIGR01024">
    <property type="entry name" value="rplS_bact"/>
    <property type="match status" value="1"/>
</dbReference>
<protein>
    <recommendedName>
        <fullName evidence="4 5">Large ribosomal subunit protein bL19</fullName>
    </recommendedName>
</protein>
<dbReference type="PROSITE" id="PS01015">
    <property type="entry name" value="RIBOSOMAL_L19"/>
    <property type="match status" value="1"/>
</dbReference>
<dbReference type="eggNOG" id="COG0335">
    <property type="taxonomic scope" value="Bacteria"/>
</dbReference>
<dbReference type="AlphaFoldDB" id="A6GIE4"/>
<evidence type="ECO:0000256" key="3">
    <source>
        <dbReference type="ARBA" id="ARBA00023274"/>
    </source>
</evidence>
<reference evidence="8 9" key="1">
    <citation type="submission" date="2007-06" db="EMBL/GenBank/DDBJ databases">
        <authorList>
            <person name="Shimkets L."/>
            <person name="Ferriera S."/>
            <person name="Johnson J."/>
            <person name="Kravitz S."/>
            <person name="Beeson K."/>
            <person name="Sutton G."/>
            <person name="Rogers Y.-H."/>
            <person name="Friedman R."/>
            <person name="Frazier M."/>
            <person name="Venter J.C."/>
        </authorList>
    </citation>
    <scope>NUCLEOTIDE SEQUENCE [LARGE SCALE GENOMIC DNA]</scope>
    <source>
        <strain evidence="8 9">SIR-1</strain>
    </source>
</reference>
<comment type="function">
    <text evidence="5 6">This protein is located at the 30S-50S ribosomal subunit interface and may play a role in the structure and function of the aminoacyl-tRNA binding site.</text>
</comment>
<evidence type="ECO:0000256" key="5">
    <source>
        <dbReference type="HAMAP-Rule" id="MF_00402"/>
    </source>
</evidence>
<keyword evidence="9" id="KW-1185">Reference proteome</keyword>
<gene>
    <name evidence="5" type="primary">rplS</name>
    <name evidence="8" type="ORF">PPSIR1_33938</name>
</gene>
<dbReference type="SUPFAM" id="SSF50104">
    <property type="entry name" value="Translation proteins SH3-like domain"/>
    <property type="match status" value="1"/>
</dbReference>
<evidence type="ECO:0000313" key="9">
    <source>
        <dbReference type="Proteomes" id="UP000005801"/>
    </source>
</evidence>
<accession>A6GIE4</accession>
<dbReference type="InterPro" id="IPR018257">
    <property type="entry name" value="Ribosomal_bL19_CS"/>
</dbReference>
<sequence length="160" mass="17960">MSPEQPPSSQALEQDLVRQDIPEFRPGDTIAVHALISEGGKERIQIFQGVCIHRKSRGLRGSFTVRKVTDNIGVERVWSLASPRVTKIELVSRGRVRRAKLYYLRDLRGNAARIKRKVGDYKSALAALEAEKTAKAEAKKARREAKKAKRKAKKAKETQG</sequence>
<name>A6GIE4_9BACT</name>
<dbReference type="Pfam" id="PF01245">
    <property type="entry name" value="Ribosomal_L19"/>
    <property type="match status" value="1"/>
</dbReference>
<keyword evidence="3 5" id="KW-0687">Ribonucleoprotein</keyword>
<evidence type="ECO:0000256" key="7">
    <source>
        <dbReference type="SAM" id="MobiDB-lite"/>
    </source>
</evidence>
<evidence type="ECO:0000256" key="4">
    <source>
        <dbReference type="ARBA" id="ARBA00035171"/>
    </source>
</evidence>
<feature type="compositionally biased region" description="Basic residues" evidence="7">
    <location>
        <begin position="140"/>
        <end position="154"/>
    </location>
</feature>
<dbReference type="InterPro" id="IPR038657">
    <property type="entry name" value="Ribosomal_bL19_sf"/>
</dbReference>
<proteinExistence type="inferred from homology"/>
<dbReference type="PRINTS" id="PR00061">
    <property type="entry name" value="RIBOSOMALL19"/>
</dbReference>
<keyword evidence="2 5" id="KW-0689">Ribosomal protein</keyword>
<dbReference type="InterPro" id="IPR001857">
    <property type="entry name" value="Ribosomal_bL19"/>
</dbReference>
<dbReference type="GO" id="GO:0006412">
    <property type="term" value="P:translation"/>
    <property type="evidence" value="ECO:0007669"/>
    <property type="project" value="UniProtKB-UniRule"/>
</dbReference>
<organism evidence="8 9">
    <name type="scientific">Plesiocystis pacifica SIR-1</name>
    <dbReference type="NCBI Taxonomy" id="391625"/>
    <lineage>
        <taxon>Bacteria</taxon>
        <taxon>Pseudomonadati</taxon>
        <taxon>Myxococcota</taxon>
        <taxon>Polyangia</taxon>
        <taxon>Nannocystales</taxon>
        <taxon>Nannocystaceae</taxon>
        <taxon>Plesiocystis</taxon>
    </lineage>
</organism>
<dbReference type="OrthoDB" id="9803541at2"/>
<evidence type="ECO:0000256" key="6">
    <source>
        <dbReference type="RuleBase" id="RU000559"/>
    </source>
</evidence>
<dbReference type="GO" id="GO:0022625">
    <property type="term" value="C:cytosolic large ribosomal subunit"/>
    <property type="evidence" value="ECO:0007669"/>
    <property type="project" value="TreeGrafter"/>
</dbReference>
<dbReference type="EMBL" id="ABCS01000135">
    <property type="protein sequence ID" value="EDM74355.1"/>
    <property type="molecule type" value="Genomic_DNA"/>
</dbReference>
<dbReference type="InterPro" id="IPR008991">
    <property type="entry name" value="Translation_prot_SH3-like_sf"/>
</dbReference>
<comment type="caution">
    <text evidence="8">The sequence shown here is derived from an EMBL/GenBank/DDBJ whole genome shotgun (WGS) entry which is preliminary data.</text>
</comment>
<evidence type="ECO:0000256" key="2">
    <source>
        <dbReference type="ARBA" id="ARBA00022980"/>
    </source>
</evidence>
<dbReference type="GO" id="GO:0003735">
    <property type="term" value="F:structural constituent of ribosome"/>
    <property type="evidence" value="ECO:0007669"/>
    <property type="project" value="InterPro"/>
</dbReference>
<dbReference type="HAMAP" id="MF_00402">
    <property type="entry name" value="Ribosomal_bL19"/>
    <property type="match status" value="1"/>
</dbReference>
<dbReference type="Gene3D" id="2.30.30.790">
    <property type="match status" value="1"/>
</dbReference>
<comment type="similarity">
    <text evidence="1 5 6">Belongs to the bacterial ribosomal protein bL19 family.</text>
</comment>
<dbReference type="Proteomes" id="UP000005801">
    <property type="component" value="Unassembled WGS sequence"/>
</dbReference>
<dbReference type="PANTHER" id="PTHR15680:SF9">
    <property type="entry name" value="LARGE RIBOSOMAL SUBUNIT PROTEIN BL19M"/>
    <property type="match status" value="1"/>
</dbReference>